<protein>
    <submittedName>
        <fullName evidence="3">Putative plasmid stabilization protein</fullName>
    </submittedName>
</protein>
<organism evidence="3">
    <name type="scientific">Agrobacterium tumefaciens</name>
    <dbReference type="NCBI Taxonomy" id="358"/>
    <lineage>
        <taxon>Bacteria</taxon>
        <taxon>Pseudomonadati</taxon>
        <taxon>Pseudomonadota</taxon>
        <taxon>Alphaproteobacteria</taxon>
        <taxon>Hyphomicrobiales</taxon>
        <taxon>Rhizobiaceae</taxon>
        <taxon>Rhizobium/Agrobacterium group</taxon>
        <taxon>Agrobacterium</taxon>
        <taxon>Agrobacterium tumefaciens complex</taxon>
    </lineage>
</organism>
<evidence type="ECO:0000256" key="1">
    <source>
        <dbReference type="ARBA" id="ARBA00006295"/>
    </source>
</evidence>
<dbReference type="NCBIfam" id="TIGR00180">
    <property type="entry name" value="parB_part"/>
    <property type="match status" value="1"/>
</dbReference>
<dbReference type="SUPFAM" id="SSF109709">
    <property type="entry name" value="KorB DNA-binding domain-like"/>
    <property type="match status" value="1"/>
</dbReference>
<dbReference type="SUPFAM" id="SSF110849">
    <property type="entry name" value="ParB/Sulfiredoxin"/>
    <property type="match status" value="1"/>
</dbReference>
<dbReference type="PANTHER" id="PTHR33375">
    <property type="entry name" value="CHROMOSOME-PARTITIONING PROTEIN PARB-RELATED"/>
    <property type="match status" value="1"/>
</dbReference>
<evidence type="ECO:0000313" key="3">
    <source>
        <dbReference type="EMBL" id="AAS02130.1"/>
    </source>
</evidence>
<reference evidence="3" key="1">
    <citation type="submission" date="2005-08" db="EMBL/GenBank/DDBJ databases">
        <title>Functional analysis of the agrocinogenic plasmid pAgK84 from Agrobacterium radiobacter K84.</title>
        <authorList>
            <person name="Kim J.-G."/>
            <person name="Park B.K."/>
            <person name="Farrand S.K."/>
            <person name="Kim S.-U."/>
            <person name="Choi D."/>
            <person name="Nahm B.-H."/>
            <person name="Hwang I."/>
        </authorList>
    </citation>
    <scope>NUCLEOTIDE SEQUENCE</scope>
    <source>
        <strain evidence="3">K84</strain>
        <plasmid evidence="3">pAgK84</plasmid>
    </source>
</reference>
<dbReference type="FunFam" id="1.10.10.2830:FF:000001">
    <property type="entry name" value="Chromosome partitioning protein ParB"/>
    <property type="match status" value="1"/>
</dbReference>
<dbReference type="InterPro" id="IPR041468">
    <property type="entry name" value="HTH_ParB/Spo0J"/>
</dbReference>
<dbReference type="InterPro" id="IPR036086">
    <property type="entry name" value="ParB/Sulfiredoxin_sf"/>
</dbReference>
<proteinExistence type="inferred from homology"/>
<reference evidence="3" key="2">
    <citation type="journal article" date="2006" name="Proc. Natl. Acad. Sci. U.S.A.">
        <title>Bases of biocontrol: sequence predicts synthesis and mode of action of agrocin 84, the Trojan horse antibiotic that controls crown gall.</title>
        <authorList>
            <person name="Kim J.-G."/>
            <person name="Park B.K."/>
            <person name="Kim S.-U."/>
            <person name="Choi D."/>
            <person name="Nahm B.H."/>
            <person name="Moon J.S."/>
            <person name="Reader J.S."/>
            <person name="Farrand S.K."/>
            <person name="Hwang I."/>
        </authorList>
    </citation>
    <scope>NUCLEOTIDE SEQUENCE</scope>
    <source>
        <strain evidence="3">K84</strain>
        <plasmid evidence="3">pAgK84</plasmid>
    </source>
</reference>
<dbReference type="SMART" id="SM00470">
    <property type="entry name" value="ParB"/>
    <property type="match status" value="1"/>
</dbReference>
<sequence>MRNRPMNAIAMSTDAAKPVVEQIVPAVFTNIRHIPLSKLVPSAANVRRVNSTAGVSELADSIEAHGLIQNLTVRKAKKGDKFEVVAGARRLAALRLLVKEGIYNKLVEIPCKVLDDESDAEISLAENTQRETMHIVDEILGYRQLAENGMTPDTIAARFGQSVATVRQRLKLANLSPKILDAMREDELTIEQAKALAISDDHAEQESVWFERDHWSRQPQNLRSILTREHVPSRDRLARFVGIEAYEAAGGGIVRDLFAEDGTTFLTDRALLVTLATKKLEKATEPLEIQGWKWIEISLDPSSVYNGGYGRIHPEARELTPDEQAELASLGETFDELSAKIEAYAEGGPQIDADEARLYEIEQKIDAIRDAAKSYDPAELALAGCIVTVAHNGTLQIAEGYVKTEDRIAIARLQDGEEGQATDDTDALPAAAQTEPETGYSATLIEELTAIRTAALRVELVNRPEVALAAILHPLVAKVFYDGPSYWRVQSAIEISGQARDLVPSIKEPEACRALGEWTEIKDRWADHIPGNPGDLWEWLLEQPTDRLTDFLAVVTAANLNAVNAKNDHSRDRLNHADEIATALKLDMGQHWTPEAVFLSRLSKAQLAEVMAEAGCSGDAIKAIGKAQKAEAVALAETALQGKTWLPVPLRAPIEDSENDTARMAIAAE</sequence>
<dbReference type="AlphaFoldDB" id="Q676H9"/>
<dbReference type="PANTHER" id="PTHR33375:SF7">
    <property type="entry name" value="CHROMOSOME 2-PARTITIONING PROTEIN PARB-RELATED"/>
    <property type="match status" value="1"/>
</dbReference>
<geneLocation type="plasmid" evidence="3">
    <name>pAgK84</name>
</geneLocation>
<dbReference type="InterPro" id="IPR003115">
    <property type="entry name" value="ParB_N"/>
</dbReference>
<name>Q676H9_AGRTU</name>
<comment type="similarity">
    <text evidence="1">Belongs to the ParB family.</text>
</comment>
<dbReference type="GO" id="GO:0007059">
    <property type="term" value="P:chromosome segregation"/>
    <property type="evidence" value="ECO:0007669"/>
    <property type="project" value="TreeGrafter"/>
</dbReference>
<dbReference type="InterPro" id="IPR004437">
    <property type="entry name" value="ParB/RepB/Spo0J"/>
</dbReference>
<dbReference type="CDD" id="cd16406">
    <property type="entry name" value="ParB_N_like"/>
    <property type="match status" value="1"/>
</dbReference>
<keyword evidence="3" id="KW-0614">Plasmid</keyword>
<dbReference type="InterPro" id="IPR050336">
    <property type="entry name" value="Chromosome_partition/occlusion"/>
</dbReference>
<evidence type="ECO:0000259" key="2">
    <source>
        <dbReference type="SMART" id="SM00470"/>
    </source>
</evidence>
<dbReference type="GO" id="GO:0003677">
    <property type="term" value="F:DNA binding"/>
    <property type="evidence" value="ECO:0007669"/>
    <property type="project" value="InterPro"/>
</dbReference>
<dbReference type="Pfam" id="PF02195">
    <property type="entry name" value="ParB_N"/>
    <property type="match status" value="1"/>
</dbReference>
<dbReference type="GO" id="GO:0005694">
    <property type="term" value="C:chromosome"/>
    <property type="evidence" value="ECO:0007669"/>
    <property type="project" value="TreeGrafter"/>
</dbReference>
<dbReference type="Gene3D" id="1.10.10.2830">
    <property type="match status" value="1"/>
</dbReference>
<accession>Q676H9</accession>
<dbReference type="Pfam" id="PF17762">
    <property type="entry name" value="HTH_ParB"/>
    <property type="match status" value="1"/>
</dbReference>
<dbReference type="Gene3D" id="3.90.1530.30">
    <property type="match status" value="1"/>
</dbReference>
<dbReference type="EMBL" id="AY442931">
    <property type="protein sequence ID" value="AAS02130.1"/>
    <property type="molecule type" value="Genomic_DNA"/>
</dbReference>
<feature type="domain" description="ParB-like N-terminal" evidence="2">
    <location>
        <begin position="32"/>
        <end position="128"/>
    </location>
</feature>